<dbReference type="SUPFAM" id="SSF48150">
    <property type="entry name" value="DNA-glycosylase"/>
    <property type="match status" value="1"/>
</dbReference>
<protein>
    <submittedName>
        <fullName evidence="4">3-methyladenine DNA glycosylase</fullName>
    </submittedName>
</protein>
<feature type="region of interest" description="Disordered" evidence="3">
    <location>
        <begin position="1"/>
        <end position="28"/>
    </location>
</feature>
<evidence type="ECO:0000313" key="5">
    <source>
        <dbReference type="Proteomes" id="UP001501020"/>
    </source>
</evidence>
<feature type="region of interest" description="Disordered" evidence="3">
    <location>
        <begin position="303"/>
        <end position="323"/>
    </location>
</feature>
<dbReference type="InterPro" id="IPR051912">
    <property type="entry name" value="Alkylbase_DNA_Glycosylase/TA"/>
</dbReference>
<sequence>MPDGPPGTAAGGVAGEETAGLLTGHGSGRVRREWAPRWPVDVGATLSPHRRGHHDPAFRVERDGTVWRGSYTPEGPGTLRIRARGDVVVADAWGPGAAWLLDGLPDLLGASDEPEGFEARHEIVRRQALLRPGLRIGRTNRVFEALVPAVMEQKVLAQEAWRAWGYLVRRFGTPAPGAPAALRLRVPPPPAVWARIPSWEWHRSGLEAVRARTIIGAARVAARLEEDPAERRLRSLPGVGVWTAAEVRQRAAGDPDAVSVGDYNLPGVVGWALAGRKVDDDGMLELLAPYAGHRYRVTRLLESSGARPPRRGPRLPVRDYRGF</sequence>
<evidence type="ECO:0000256" key="3">
    <source>
        <dbReference type="SAM" id="MobiDB-lite"/>
    </source>
</evidence>
<accession>A0ABN2YKP6</accession>
<dbReference type="PANTHER" id="PTHR43003">
    <property type="entry name" value="DNA-3-METHYLADENINE GLYCOSYLASE"/>
    <property type="match status" value="1"/>
</dbReference>
<dbReference type="Proteomes" id="UP001501020">
    <property type="component" value="Unassembled WGS sequence"/>
</dbReference>
<evidence type="ECO:0000313" key="4">
    <source>
        <dbReference type="EMBL" id="GAA2127889.1"/>
    </source>
</evidence>
<evidence type="ECO:0000256" key="2">
    <source>
        <dbReference type="ARBA" id="ARBA00023204"/>
    </source>
</evidence>
<gene>
    <name evidence="4" type="ORF">GCM10009727_17990</name>
</gene>
<name>A0ABN2YKP6_9ACTN</name>
<keyword evidence="1" id="KW-0227">DNA damage</keyword>
<organism evidence="4 5">
    <name type="scientific">Actinomadura napierensis</name>
    <dbReference type="NCBI Taxonomy" id="267854"/>
    <lineage>
        <taxon>Bacteria</taxon>
        <taxon>Bacillati</taxon>
        <taxon>Actinomycetota</taxon>
        <taxon>Actinomycetes</taxon>
        <taxon>Streptosporangiales</taxon>
        <taxon>Thermomonosporaceae</taxon>
        <taxon>Actinomadura</taxon>
    </lineage>
</organism>
<keyword evidence="5" id="KW-1185">Reference proteome</keyword>
<comment type="caution">
    <text evidence="4">The sequence shown here is derived from an EMBL/GenBank/DDBJ whole genome shotgun (WGS) entry which is preliminary data.</text>
</comment>
<keyword evidence="2" id="KW-0234">DNA repair</keyword>
<dbReference type="EMBL" id="BAAAMR010000011">
    <property type="protein sequence ID" value="GAA2127889.1"/>
    <property type="molecule type" value="Genomic_DNA"/>
</dbReference>
<proteinExistence type="predicted"/>
<dbReference type="RefSeq" id="WP_344263532.1">
    <property type="nucleotide sequence ID" value="NZ_BAAAMR010000011.1"/>
</dbReference>
<reference evidence="4 5" key="1">
    <citation type="journal article" date="2019" name="Int. J. Syst. Evol. Microbiol.">
        <title>The Global Catalogue of Microorganisms (GCM) 10K type strain sequencing project: providing services to taxonomists for standard genome sequencing and annotation.</title>
        <authorList>
            <consortium name="The Broad Institute Genomics Platform"/>
            <consortium name="The Broad Institute Genome Sequencing Center for Infectious Disease"/>
            <person name="Wu L."/>
            <person name="Ma J."/>
        </authorList>
    </citation>
    <scope>NUCLEOTIDE SEQUENCE [LARGE SCALE GENOMIC DNA]</scope>
    <source>
        <strain evidence="4 5">JCM 13850</strain>
    </source>
</reference>
<dbReference type="Gene3D" id="1.10.340.30">
    <property type="entry name" value="Hypothetical protein, domain 2"/>
    <property type="match status" value="1"/>
</dbReference>
<dbReference type="InterPro" id="IPR011257">
    <property type="entry name" value="DNA_glycosylase"/>
</dbReference>
<dbReference type="PANTHER" id="PTHR43003:SF6">
    <property type="entry name" value="DNA GLYCOSYLASE"/>
    <property type="match status" value="1"/>
</dbReference>
<evidence type="ECO:0000256" key="1">
    <source>
        <dbReference type="ARBA" id="ARBA00022763"/>
    </source>
</evidence>